<dbReference type="OrthoDB" id="2504561at2759"/>
<dbReference type="RefSeq" id="XP_014565508.1">
    <property type="nucleotide sequence ID" value="XM_014710022.1"/>
</dbReference>
<dbReference type="SUPFAM" id="SSF48452">
    <property type="entry name" value="TPR-like"/>
    <property type="match status" value="1"/>
</dbReference>
<dbReference type="STRING" id="764103.G7E2M7"/>
<dbReference type="AlphaFoldDB" id="G7E2M7"/>
<accession>G7E2M7</accession>
<keyword evidence="3" id="KW-0833">Ubl conjugation pathway</keyword>
<dbReference type="UniPathway" id="UPA00143"/>
<dbReference type="GO" id="GO:0005680">
    <property type="term" value="C:anaphase-promoting complex"/>
    <property type="evidence" value="ECO:0007669"/>
    <property type="project" value="InterPro"/>
</dbReference>
<keyword evidence="4" id="KW-0131">Cell cycle</keyword>
<keyword evidence="8" id="KW-1185">Reference proteome</keyword>
<dbReference type="eggNOG" id="ENOG502S4I4">
    <property type="taxonomic scope" value="Eukaryota"/>
</dbReference>
<evidence type="ECO:0000256" key="5">
    <source>
        <dbReference type="SAM" id="MobiDB-lite"/>
    </source>
</evidence>
<evidence type="ECO:0000313" key="8">
    <source>
        <dbReference type="Proteomes" id="UP000009131"/>
    </source>
</evidence>
<dbReference type="GO" id="GO:0051301">
    <property type="term" value="P:cell division"/>
    <property type="evidence" value="ECO:0007669"/>
    <property type="project" value="UniProtKB-KW"/>
</dbReference>
<proteinExistence type="predicted"/>
<reference evidence="7 8" key="1">
    <citation type="journal article" date="2011" name="J. Gen. Appl. Microbiol.">
        <title>Draft genome sequencing of the enigmatic basidiomycete Mixia osmundae.</title>
        <authorList>
            <person name="Nishida H."/>
            <person name="Nagatsuka Y."/>
            <person name="Sugiyama J."/>
        </authorList>
    </citation>
    <scope>NUCLEOTIDE SEQUENCE [LARGE SCALE GENOMIC DNA]</scope>
    <source>
        <strain evidence="8">CBS 9802 / IAM 14324 / JCM 22182 / KY 12970</strain>
    </source>
</reference>
<dbReference type="GO" id="GO:0045842">
    <property type="term" value="P:positive regulation of mitotic metaphase/anaphase transition"/>
    <property type="evidence" value="ECO:0007669"/>
    <property type="project" value="TreeGrafter"/>
</dbReference>
<organism evidence="7 8">
    <name type="scientific">Mixia osmundae (strain CBS 9802 / IAM 14324 / JCM 22182 / KY 12970)</name>
    <dbReference type="NCBI Taxonomy" id="764103"/>
    <lineage>
        <taxon>Eukaryota</taxon>
        <taxon>Fungi</taxon>
        <taxon>Dikarya</taxon>
        <taxon>Basidiomycota</taxon>
        <taxon>Pucciniomycotina</taxon>
        <taxon>Mixiomycetes</taxon>
        <taxon>Mixiales</taxon>
        <taxon>Mixiaceae</taxon>
        <taxon>Mixia</taxon>
    </lineage>
</organism>
<dbReference type="InterPro" id="IPR011990">
    <property type="entry name" value="TPR-like_helical_dom_sf"/>
</dbReference>
<protein>
    <recommendedName>
        <fullName evidence="9">Anaphase-promoting complex subunit 5</fullName>
    </recommendedName>
</protein>
<evidence type="ECO:0000256" key="1">
    <source>
        <dbReference type="ARBA" id="ARBA00022618"/>
    </source>
</evidence>
<evidence type="ECO:0000256" key="2">
    <source>
        <dbReference type="ARBA" id="ARBA00022776"/>
    </source>
</evidence>
<dbReference type="PANTHER" id="PTHR12830:SF9">
    <property type="entry name" value="ANAPHASE-PROMOTING COMPLEX SUBUNIT 5"/>
    <property type="match status" value="1"/>
</dbReference>
<feature type="chain" id="PRO_5009955690" description="Anaphase-promoting complex subunit 5" evidence="6">
    <location>
        <begin position="25"/>
        <end position="683"/>
    </location>
</feature>
<evidence type="ECO:0000256" key="6">
    <source>
        <dbReference type="SAM" id="SignalP"/>
    </source>
</evidence>
<evidence type="ECO:0000256" key="4">
    <source>
        <dbReference type="ARBA" id="ARBA00023306"/>
    </source>
</evidence>
<keyword evidence="1" id="KW-0132">Cell division</keyword>
<dbReference type="GO" id="GO:0031145">
    <property type="term" value="P:anaphase-promoting complex-dependent catabolic process"/>
    <property type="evidence" value="ECO:0007669"/>
    <property type="project" value="TreeGrafter"/>
</dbReference>
<evidence type="ECO:0000256" key="3">
    <source>
        <dbReference type="ARBA" id="ARBA00022786"/>
    </source>
</evidence>
<comment type="caution">
    <text evidence="7">The sequence shown here is derived from an EMBL/GenBank/DDBJ whole genome shotgun (WGS) entry which is preliminary data.</text>
</comment>
<dbReference type="EMBL" id="BABT02000110">
    <property type="protein sequence ID" value="GAA97087.1"/>
    <property type="molecule type" value="Genomic_DNA"/>
</dbReference>
<evidence type="ECO:0008006" key="9">
    <source>
        <dbReference type="Google" id="ProtNLM"/>
    </source>
</evidence>
<dbReference type="PANTHER" id="PTHR12830">
    <property type="entry name" value="ANAPHASE-PROMOTING COMPLEX SUBUNIT 5"/>
    <property type="match status" value="1"/>
</dbReference>
<keyword evidence="6" id="KW-0732">Signal</keyword>
<feature type="signal peptide" evidence="6">
    <location>
        <begin position="1"/>
        <end position="24"/>
    </location>
</feature>
<dbReference type="InParanoid" id="G7E2M7"/>
<feature type="region of interest" description="Disordered" evidence="5">
    <location>
        <begin position="270"/>
        <end position="294"/>
    </location>
</feature>
<sequence>MQLCPHHLAVLALVPAGCPGPACAPPSRLAQVLDVLFDWIYEIVPESASLADCIQRMPCGLEMQIKTVHGVFEALQTQGADALARYFEELTALLDSPDEPANEHLPLRRRSPLAFFVRRCLLTYESLDISEVEDLLASVAAYVAGLPNLRVAHTICDEKQDTLHQILRDICSGCSQRALEGVRRYAERLPSSDAKQTELEEADSYLYLAQIYLDDGMYESAHYCLQEAQQTARSNKDALQLDACAKTRYNMDRLTRRFSVAVPSFVSSKEDDNLDVSGLSPTQPQKAPHNNPIPRGQRVWEAFLGGKPIGALLVDLASSSAPTADDSSRTCTKLAKDEVEEHAVAAFLHTSLGASSVAAAHEEIVIADGGNSGETLSLLINRAMRVARRGDYEAALGMLWSQQPRLSLRACSELQRASYAILRLRADRAYMPTIVQLIDCLLPVASSSSLAGEAIVLKQHITSRDAIEVGETAAPDSIERVEGLLRRARKYMIAERPSQALARVLEALTLSSPVDGQGLSRLYHLARVMLADILLAHGPDGTTKASEALDVCFAGVVAQGDAEISAYAHLTRARVLMAAMATEKNEAALRVALDSLHEARKGYHATGCLADGLRCLKYIAQIQHELGDLAGRDATARLWQSEQASMTGSAGDAALTRAARELNRLADIMLAMSDGIAHHARAV</sequence>
<gene>
    <name evidence="7" type="primary">Mo03762</name>
    <name evidence="7" type="ORF">E5Q_03762</name>
</gene>
<dbReference type="HOGENOM" id="CLU_402830_0_0_1"/>
<reference evidence="7 8" key="2">
    <citation type="journal article" date="2012" name="Open Biol.">
        <title>Characteristics of nucleosomes and linker DNA regions on the genome of the basidiomycete Mixia osmundae revealed by mono- and dinucleosome mapping.</title>
        <authorList>
            <person name="Nishida H."/>
            <person name="Kondo S."/>
            <person name="Matsumoto T."/>
            <person name="Suzuki Y."/>
            <person name="Yoshikawa H."/>
            <person name="Taylor T.D."/>
            <person name="Sugiyama J."/>
        </authorList>
    </citation>
    <scope>NUCLEOTIDE SEQUENCE [LARGE SCALE GENOMIC DNA]</scope>
    <source>
        <strain evidence="8">CBS 9802 / IAM 14324 / JCM 22182 / KY 12970</strain>
    </source>
</reference>
<name>G7E2M7_MIXOS</name>
<evidence type="ECO:0000313" key="7">
    <source>
        <dbReference type="EMBL" id="GAA97087.1"/>
    </source>
</evidence>
<keyword evidence="2" id="KW-0498">Mitosis</keyword>
<dbReference type="InterPro" id="IPR037679">
    <property type="entry name" value="Apc5"/>
</dbReference>
<dbReference type="Proteomes" id="UP000009131">
    <property type="component" value="Unassembled WGS sequence"/>
</dbReference>
<dbReference type="GO" id="GO:0070979">
    <property type="term" value="P:protein K11-linked ubiquitination"/>
    <property type="evidence" value="ECO:0007669"/>
    <property type="project" value="TreeGrafter"/>
</dbReference>